<feature type="compositionally biased region" description="Basic and acidic residues" evidence="1">
    <location>
        <begin position="21"/>
        <end position="38"/>
    </location>
</feature>
<comment type="caution">
    <text evidence="2">The sequence shown here is derived from an EMBL/GenBank/DDBJ whole genome shotgun (WGS) entry which is preliminary data.</text>
</comment>
<dbReference type="AlphaFoldDB" id="A0AAV9ZQ16"/>
<feature type="compositionally biased region" description="Low complexity" evidence="1">
    <location>
        <begin position="54"/>
        <end position="72"/>
    </location>
</feature>
<keyword evidence="3" id="KW-1185">Reference proteome</keyword>
<evidence type="ECO:0008006" key="4">
    <source>
        <dbReference type="Google" id="ProtNLM"/>
    </source>
</evidence>
<dbReference type="EMBL" id="JAWWNJ010000121">
    <property type="protein sequence ID" value="KAK6988568.1"/>
    <property type="molecule type" value="Genomic_DNA"/>
</dbReference>
<gene>
    <name evidence="2" type="ORF">R3P38DRAFT_2660397</name>
</gene>
<proteinExistence type="predicted"/>
<accession>A0AAV9ZQ16</accession>
<feature type="region of interest" description="Disordered" evidence="1">
    <location>
        <begin position="1"/>
        <end position="102"/>
    </location>
</feature>
<reference evidence="2 3" key="1">
    <citation type="journal article" date="2024" name="J Genomics">
        <title>Draft genome sequencing and assembly of Favolaschia claudopus CIRM-BRFM 2984 isolated from oak limbs.</title>
        <authorList>
            <person name="Navarro D."/>
            <person name="Drula E."/>
            <person name="Chaduli D."/>
            <person name="Cazenave R."/>
            <person name="Ahrendt S."/>
            <person name="Wang J."/>
            <person name="Lipzen A."/>
            <person name="Daum C."/>
            <person name="Barry K."/>
            <person name="Grigoriev I.V."/>
            <person name="Favel A."/>
            <person name="Rosso M.N."/>
            <person name="Martin F."/>
        </authorList>
    </citation>
    <scope>NUCLEOTIDE SEQUENCE [LARGE SCALE GENOMIC DNA]</scope>
    <source>
        <strain evidence="2 3">CIRM-BRFM 2984</strain>
    </source>
</reference>
<protein>
    <recommendedName>
        <fullName evidence="4">Cryptic loci regulator 2 N-terminal domain-containing protein</fullName>
    </recommendedName>
</protein>
<organism evidence="2 3">
    <name type="scientific">Favolaschia claudopus</name>
    <dbReference type="NCBI Taxonomy" id="2862362"/>
    <lineage>
        <taxon>Eukaryota</taxon>
        <taxon>Fungi</taxon>
        <taxon>Dikarya</taxon>
        <taxon>Basidiomycota</taxon>
        <taxon>Agaricomycotina</taxon>
        <taxon>Agaricomycetes</taxon>
        <taxon>Agaricomycetidae</taxon>
        <taxon>Agaricales</taxon>
        <taxon>Marasmiineae</taxon>
        <taxon>Mycenaceae</taxon>
        <taxon>Favolaschia</taxon>
    </lineage>
</organism>
<sequence>MNDASKKAKSASKKTSATLQKRKERDPEDNWGGKRDGAGRPPKIPKILAQTPLPASSKSAKKTVSTKTSAPSGPKPAPIQESGSAAPVPAFFRPYSTRQPVPQKSTATQSFYFNISGSQTQTPSSEESVVVSTTTLQQLNNDLEFISEHDKHGDIAAGDKIIDESMFVNDTRIEPESPEDESRDSETVRNSVLDAYLRSVRSRVVKEIEGHGQPLCYLRGDLFDRPAHPIFVLHDGMKGYGLNPEAPYQRKVFVWMPHLLPGSPDLFKCHCGNILVRNGNRIGYNDDPIARRVCSPASDFFLLTNRWICNPRRGIPGCGTNFQGSDR</sequence>
<name>A0AAV9ZQ16_9AGAR</name>
<dbReference type="Proteomes" id="UP001362999">
    <property type="component" value="Unassembled WGS sequence"/>
</dbReference>
<evidence type="ECO:0000256" key="1">
    <source>
        <dbReference type="SAM" id="MobiDB-lite"/>
    </source>
</evidence>
<evidence type="ECO:0000313" key="3">
    <source>
        <dbReference type="Proteomes" id="UP001362999"/>
    </source>
</evidence>
<evidence type="ECO:0000313" key="2">
    <source>
        <dbReference type="EMBL" id="KAK6988568.1"/>
    </source>
</evidence>